<dbReference type="AlphaFoldDB" id="A0A8D0BM28"/>
<evidence type="ECO:0000256" key="2">
    <source>
        <dbReference type="ARBA" id="ARBA00023130"/>
    </source>
</evidence>
<evidence type="ECO:0000259" key="6">
    <source>
        <dbReference type="SMART" id="SM00409"/>
    </source>
</evidence>
<evidence type="ECO:0000256" key="4">
    <source>
        <dbReference type="SAM" id="SignalP"/>
    </source>
</evidence>
<feature type="signal peptide" evidence="4">
    <location>
        <begin position="1"/>
        <end position="18"/>
    </location>
</feature>
<proteinExistence type="predicted"/>
<dbReference type="GO" id="GO:0005576">
    <property type="term" value="C:extracellular region"/>
    <property type="evidence" value="ECO:0007669"/>
    <property type="project" value="UniProtKB-ARBA"/>
</dbReference>
<dbReference type="InterPro" id="IPR013783">
    <property type="entry name" value="Ig-like_fold"/>
</dbReference>
<keyword evidence="1" id="KW-0391">Immunity</keyword>
<keyword evidence="3" id="KW-1280">Immunoglobulin</keyword>
<dbReference type="GO" id="GO:0019814">
    <property type="term" value="C:immunoglobulin complex"/>
    <property type="evidence" value="ECO:0007669"/>
    <property type="project" value="UniProtKB-KW"/>
</dbReference>
<keyword evidence="2" id="KW-1064">Adaptive immunity</keyword>
<name>A0A8D0BM28_SALMN</name>
<keyword evidence="8" id="KW-1185">Reference proteome</keyword>
<dbReference type="Proteomes" id="UP000694421">
    <property type="component" value="Unplaced"/>
</dbReference>
<dbReference type="GO" id="GO:0002250">
    <property type="term" value="P:adaptive immune response"/>
    <property type="evidence" value="ECO:0007669"/>
    <property type="project" value="UniProtKB-KW"/>
</dbReference>
<feature type="domain" description="Immunoglobulin" evidence="6">
    <location>
        <begin position="25"/>
        <end position="133"/>
    </location>
</feature>
<reference evidence="7" key="1">
    <citation type="submission" date="2025-08" db="UniProtKB">
        <authorList>
            <consortium name="Ensembl"/>
        </authorList>
    </citation>
    <scope>IDENTIFICATION</scope>
</reference>
<evidence type="ECO:0008006" key="9">
    <source>
        <dbReference type="Google" id="ProtNLM"/>
    </source>
</evidence>
<dbReference type="InterPro" id="IPR050199">
    <property type="entry name" value="IgHV"/>
</dbReference>
<reference evidence="7" key="2">
    <citation type="submission" date="2025-09" db="UniProtKB">
        <authorList>
            <consortium name="Ensembl"/>
        </authorList>
    </citation>
    <scope>IDENTIFICATION</scope>
</reference>
<dbReference type="Gene3D" id="2.60.40.10">
    <property type="entry name" value="Immunoglobulins"/>
    <property type="match status" value="1"/>
</dbReference>
<organism evidence="7 8">
    <name type="scientific">Salvator merianae</name>
    <name type="common">Argentine black and white tegu</name>
    <name type="synonym">Tupinambis merianae</name>
    <dbReference type="NCBI Taxonomy" id="96440"/>
    <lineage>
        <taxon>Eukaryota</taxon>
        <taxon>Metazoa</taxon>
        <taxon>Chordata</taxon>
        <taxon>Craniata</taxon>
        <taxon>Vertebrata</taxon>
        <taxon>Euteleostomi</taxon>
        <taxon>Lepidosauria</taxon>
        <taxon>Squamata</taxon>
        <taxon>Bifurcata</taxon>
        <taxon>Unidentata</taxon>
        <taxon>Episquamata</taxon>
        <taxon>Laterata</taxon>
        <taxon>Teiioidea</taxon>
        <taxon>Teiidae</taxon>
        <taxon>Salvator</taxon>
    </lineage>
</organism>
<dbReference type="OMA" id="MEFIIFF"/>
<evidence type="ECO:0000313" key="7">
    <source>
        <dbReference type="Ensembl" id="ENSSMRP00000006040.1"/>
    </source>
</evidence>
<dbReference type="GeneTree" id="ENSGT01150000287008"/>
<feature type="domain" description="Immunoglobulin V-set" evidence="5">
    <location>
        <begin position="35"/>
        <end position="105"/>
    </location>
</feature>
<keyword evidence="4" id="KW-0732">Signal</keyword>
<sequence>MLQAILSFFVCSFAGVSSQVTLTESGGGMKRPGETLRLTCTVSGFSLTNYGVHRVLGLMGYTASTFYSSALRGRLTFTRDTSKSQVFLQLTGLKTEDSAVYYCARETRRETPIKKPCKNLSSCKGGLSHLTVGCNS</sequence>
<protein>
    <recommendedName>
        <fullName evidence="9">Ig-like domain-containing protein</fullName>
    </recommendedName>
</protein>
<feature type="chain" id="PRO_5034286228" description="Ig-like domain-containing protein" evidence="4">
    <location>
        <begin position="19"/>
        <end position="136"/>
    </location>
</feature>
<dbReference type="PANTHER" id="PTHR23266">
    <property type="entry name" value="IMMUNOGLOBULIN HEAVY CHAIN"/>
    <property type="match status" value="1"/>
</dbReference>
<evidence type="ECO:0000256" key="1">
    <source>
        <dbReference type="ARBA" id="ARBA00022859"/>
    </source>
</evidence>
<dbReference type="Ensembl" id="ENSSMRT00000007058.1">
    <property type="protein sequence ID" value="ENSSMRP00000006040.1"/>
    <property type="gene ID" value="ENSSMRG00000004860.1"/>
</dbReference>
<dbReference type="SMART" id="SM00406">
    <property type="entry name" value="IGv"/>
    <property type="match status" value="1"/>
</dbReference>
<dbReference type="SUPFAM" id="SSF48726">
    <property type="entry name" value="Immunoglobulin"/>
    <property type="match status" value="1"/>
</dbReference>
<accession>A0A8D0BM28</accession>
<dbReference type="InterPro" id="IPR003599">
    <property type="entry name" value="Ig_sub"/>
</dbReference>
<evidence type="ECO:0000313" key="8">
    <source>
        <dbReference type="Proteomes" id="UP000694421"/>
    </source>
</evidence>
<dbReference type="InterPro" id="IPR036179">
    <property type="entry name" value="Ig-like_dom_sf"/>
</dbReference>
<dbReference type="SMART" id="SM00409">
    <property type="entry name" value="IG"/>
    <property type="match status" value="1"/>
</dbReference>
<dbReference type="InterPro" id="IPR013106">
    <property type="entry name" value="Ig_V-set"/>
</dbReference>
<evidence type="ECO:0000259" key="5">
    <source>
        <dbReference type="SMART" id="SM00406"/>
    </source>
</evidence>
<evidence type="ECO:0000256" key="3">
    <source>
        <dbReference type="ARBA" id="ARBA00043265"/>
    </source>
</evidence>